<protein>
    <submittedName>
        <fullName evidence="1">Uncharacterized protein</fullName>
    </submittedName>
</protein>
<reference evidence="1" key="1">
    <citation type="submission" date="2014-05" db="EMBL/GenBank/DDBJ databases">
        <authorList>
            <person name="Chronopoulou M."/>
        </authorList>
    </citation>
    <scope>NUCLEOTIDE SEQUENCE</scope>
    <source>
        <tissue evidence="1">Whole organism</tissue>
    </source>
</reference>
<feature type="non-terminal residue" evidence="1">
    <location>
        <position position="1"/>
    </location>
</feature>
<name>A0A0K2UJY4_LEPSM</name>
<proteinExistence type="predicted"/>
<evidence type="ECO:0000313" key="1">
    <source>
        <dbReference type="EMBL" id="CDW37986.1"/>
    </source>
</evidence>
<dbReference type="EMBL" id="HACA01020625">
    <property type="protein sequence ID" value="CDW37986.1"/>
    <property type="molecule type" value="Transcribed_RNA"/>
</dbReference>
<organism evidence="1">
    <name type="scientific">Lepeophtheirus salmonis</name>
    <name type="common">Salmon louse</name>
    <name type="synonym">Caligus salmonis</name>
    <dbReference type="NCBI Taxonomy" id="72036"/>
    <lineage>
        <taxon>Eukaryota</taxon>
        <taxon>Metazoa</taxon>
        <taxon>Ecdysozoa</taxon>
        <taxon>Arthropoda</taxon>
        <taxon>Crustacea</taxon>
        <taxon>Multicrustacea</taxon>
        <taxon>Hexanauplia</taxon>
        <taxon>Copepoda</taxon>
        <taxon>Siphonostomatoida</taxon>
        <taxon>Caligidae</taxon>
        <taxon>Lepeophtheirus</taxon>
    </lineage>
</organism>
<accession>A0A0K2UJY4</accession>
<sequence>FFHEFHLLKQVFLNMKFKLFLYQHFFNVIRNISFLYMSIPSNFLSWPISKEGL</sequence>
<dbReference type="AlphaFoldDB" id="A0A0K2UJY4"/>